<dbReference type="GO" id="GO:0019464">
    <property type="term" value="P:glycine decarboxylation via glycine cleavage system"/>
    <property type="evidence" value="ECO:0007669"/>
    <property type="project" value="TreeGrafter"/>
</dbReference>
<dbReference type="InterPro" id="IPR020581">
    <property type="entry name" value="GDC_P"/>
</dbReference>
<reference evidence="9 10" key="1">
    <citation type="submission" date="2019-01" db="EMBL/GenBank/DDBJ databases">
        <title>Nuclear Genome Assembly of the Microalgal Biofuel strain Nannochloropsis salina CCMP1776.</title>
        <authorList>
            <person name="Hovde B."/>
        </authorList>
    </citation>
    <scope>NUCLEOTIDE SEQUENCE [LARGE SCALE GENOMIC DNA]</scope>
    <source>
        <strain evidence="9 10">CCMP1776</strain>
    </source>
</reference>
<dbReference type="InterPro" id="IPR049315">
    <property type="entry name" value="GDC-P_N"/>
</dbReference>
<protein>
    <recommendedName>
        <fullName evidence="2">glycine dehydrogenase (aminomethyl-transferring)</fullName>
        <ecNumber evidence="2">1.4.4.2</ecNumber>
    </recommendedName>
</protein>
<evidence type="ECO:0000256" key="3">
    <source>
        <dbReference type="ARBA" id="ARBA00022898"/>
    </source>
</evidence>
<dbReference type="EC" id="1.4.4.2" evidence="2"/>
<evidence type="ECO:0000256" key="5">
    <source>
        <dbReference type="ARBA" id="ARBA00049026"/>
    </source>
</evidence>
<comment type="caution">
    <text evidence="9">The sequence shown here is derived from an EMBL/GenBank/DDBJ whole genome shotgun (WGS) entry which is preliminary data.</text>
</comment>
<keyword evidence="10" id="KW-1185">Reference proteome</keyword>
<gene>
    <name evidence="9" type="ORF">NSK_004204</name>
</gene>
<keyword evidence="4" id="KW-0560">Oxidoreductase</keyword>
<dbReference type="GO" id="GO:0005960">
    <property type="term" value="C:glycine cleavage complex"/>
    <property type="evidence" value="ECO:0007669"/>
    <property type="project" value="TreeGrafter"/>
</dbReference>
<evidence type="ECO:0000256" key="2">
    <source>
        <dbReference type="ARBA" id="ARBA00012134"/>
    </source>
</evidence>
<dbReference type="GO" id="GO:0030170">
    <property type="term" value="F:pyridoxal phosphate binding"/>
    <property type="evidence" value="ECO:0007669"/>
    <property type="project" value="TreeGrafter"/>
</dbReference>
<sequence>MLARRVLNQAIVRRHVACVVASARSSTCLHSNDSGSRRSLPKAWTLPPSHSLSTSARLGADVFTPTDQFAHRHIGPSVAEEAEMLKLCGFKTLEALTEAAVPGHIRLKAPVDLEPAKSESEALTELKAIASKNKVLKSLIGMGYYETATPGVILRNMLENPGWYTAYTPYQAEISQGRLESLLNFQTMVADLTGMAMSNASLLDEATAAAEAMSMCYSLKNQKRKKFFVSKDAHPQNIGRIIGVSVDSRGKPALRMAMQTREQHIRRDKATSNICTAQALLANMAASYGVYHGPDGLKKIAARIHGLACVTASALSSAGFAVDPAPFFDTLCVDVGSKGLTAAGVAEAAAEEGLNIRVIDPAHVGVAFGETVTKAEVEGLLRAFGLEGVDVEAVAARAESPLPAEMARKTPFMTHPTRGKPLGIEVVVGDHRTVDFTSKEYCGALIQYPNTYGKVDAYDEFVQRAHAADVLVVAATDLMALTTIRSPGPCALPPSLLPTLPPSLRQVYMDGANMNAQVALTSPARIGADVCHLNLHKTFCIPHGGGGPRRVARHLAPFLPGHPVQAVGGEGLDVQEKEILPVSAAPYGSAAILPISWMYIKMMGEPGLKRATQVAILNANYMSKRLEPYFPILFRGSNGQCAHEFIIDLRPFKKLGVTEEDVAKRLQDYGFHSPTMSWPVSGTLMVEPTESEDKGELDRLCDALSCRVRVEGAGEGGREGGREGRDEDEEGKKGGKKEGREERKEGIKNGGKKNGGKKDGRERWWSAGETRRVRVGRRTEQGGEIEDIATGKLAVEESPLRHAPHTIDTILQADWTKPYSRETACYPAPWVKANKFWPSVGRLDNVYGDRNLICSCPPLETYLDEEDGREGVA</sequence>
<dbReference type="InterPro" id="IPR049316">
    <property type="entry name" value="GDC-P_C"/>
</dbReference>
<dbReference type="Gene3D" id="3.90.1150.10">
    <property type="entry name" value="Aspartate Aminotransferase, domain 1"/>
    <property type="match status" value="1"/>
</dbReference>
<dbReference type="SUPFAM" id="SSF53383">
    <property type="entry name" value="PLP-dependent transferases"/>
    <property type="match status" value="3"/>
</dbReference>
<dbReference type="FunFam" id="3.40.640.10:FF:000199">
    <property type="entry name" value="Glycine dehydrogenase [decarboxylating], mitochondrial"/>
    <property type="match status" value="1"/>
</dbReference>
<feature type="domain" description="Glycine cleavage system P-protein N-terminal" evidence="7">
    <location>
        <begin position="239"/>
        <end position="384"/>
    </location>
</feature>
<evidence type="ECO:0000259" key="7">
    <source>
        <dbReference type="Pfam" id="PF02347"/>
    </source>
</evidence>
<dbReference type="GO" id="GO:0016594">
    <property type="term" value="F:glycine binding"/>
    <property type="evidence" value="ECO:0007669"/>
    <property type="project" value="TreeGrafter"/>
</dbReference>
<feature type="domain" description="Glycine cleavage system P-protein N-terminal" evidence="7">
    <location>
        <begin position="71"/>
        <end position="238"/>
    </location>
</feature>
<dbReference type="Gene3D" id="3.40.640.10">
    <property type="entry name" value="Type I PLP-dependent aspartate aminotransferase-like (Major domain)"/>
    <property type="match status" value="4"/>
</dbReference>
<dbReference type="InterPro" id="IPR015422">
    <property type="entry name" value="PyrdxlP-dep_Trfase_small"/>
</dbReference>
<dbReference type="OrthoDB" id="6537869at2759"/>
<evidence type="ECO:0000313" key="9">
    <source>
        <dbReference type="EMBL" id="TFJ84213.1"/>
    </source>
</evidence>
<keyword evidence="3" id="KW-0663">Pyridoxal phosphate</keyword>
<feature type="compositionally biased region" description="Basic and acidic residues" evidence="6">
    <location>
        <begin position="756"/>
        <end position="765"/>
    </location>
</feature>
<comment type="catalytic activity">
    <reaction evidence="5">
        <text>N(6)-[(R)-lipoyl]-L-lysyl-[glycine-cleavage complex H protein] + glycine + H(+) = N(6)-[(R)-S(8)-aminomethyldihydrolipoyl]-L-lysyl-[glycine-cleavage complex H protein] + CO2</text>
        <dbReference type="Rhea" id="RHEA:24304"/>
        <dbReference type="Rhea" id="RHEA-COMP:10494"/>
        <dbReference type="Rhea" id="RHEA-COMP:10495"/>
        <dbReference type="ChEBI" id="CHEBI:15378"/>
        <dbReference type="ChEBI" id="CHEBI:16526"/>
        <dbReference type="ChEBI" id="CHEBI:57305"/>
        <dbReference type="ChEBI" id="CHEBI:83099"/>
        <dbReference type="ChEBI" id="CHEBI:83143"/>
        <dbReference type="EC" id="1.4.4.2"/>
    </reaction>
</comment>
<accession>A0A4D9D2G7</accession>
<dbReference type="InterPro" id="IPR015424">
    <property type="entry name" value="PyrdxlP-dep_Trfase"/>
</dbReference>
<evidence type="ECO:0000259" key="8">
    <source>
        <dbReference type="Pfam" id="PF21478"/>
    </source>
</evidence>
<dbReference type="Pfam" id="PF02347">
    <property type="entry name" value="GDC-P"/>
    <property type="match status" value="3"/>
</dbReference>
<evidence type="ECO:0000256" key="6">
    <source>
        <dbReference type="SAM" id="MobiDB-lite"/>
    </source>
</evidence>
<name>A0A4D9D2G7_9STRA</name>
<dbReference type="InterPro" id="IPR015421">
    <property type="entry name" value="PyrdxlP-dep_Trfase_major"/>
</dbReference>
<comment type="cofactor">
    <cofactor evidence="1">
        <name>pyridoxal 5'-phosphate</name>
        <dbReference type="ChEBI" id="CHEBI:597326"/>
    </cofactor>
</comment>
<proteinExistence type="predicted"/>
<feature type="region of interest" description="Disordered" evidence="6">
    <location>
        <begin position="712"/>
        <end position="765"/>
    </location>
</feature>
<dbReference type="Pfam" id="PF21478">
    <property type="entry name" value="GcvP2_C"/>
    <property type="match status" value="1"/>
</dbReference>
<feature type="domain" description="Glycine cleavage system P-protein N-terminal" evidence="7">
    <location>
        <begin position="417"/>
        <end position="489"/>
    </location>
</feature>
<dbReference type="GO" id="GO:0004375">
    <property type="term" value="F:glycine dehydrogenase (decarboxylating) activity"/>
    <property type="evidence" value="ECO:0007669"/>
    <property type="project" value="UniProtKB-EC"/>
</dbReference>
<dbReference type="PANTHER" id="PTHR11773">
    <property type="entry name" value="GLYCINE DEHYDROGENASE, DECARBOXYLATING"/>
    <property type="match status" value="1"/>
</dbReference>
<organism evidence="9 10">
    <name type="scientific">Nannochloropsis salina CCMP1776</name>
    <dbReference type="NCBI Taxonomy" id="1027361"/>
    <lineage>
        <taxon>Eukaryota</taxon>
        <taxon>Sar</taxon>
        <taxon>Stramenopiles</taxon>
        <taxon>Ochrophyta</taxon>
        <taxon>Eustigmatophyceae</taxon>
        <taxon>Eustigmatales</taxon>
        <taxon>Monodopsidaceae</taxon>
        <taxon>Microchloropsis</taxon>
        <taxon>Microchloropsis salina</taxon>
    </lineage>
</organism>
<evidence type="ECO:0000256" key="4">
    <source>
        <dbReference type="ARBA" id="ARBA00023002"/>
    </source>
</evidence>
<dbReference type="PANTHER" id="PTHR11773:SF1">
    <property type="entry name" value="GLYCINE DEHYDROGENASE (DECARBOXYLATING), MITOCHONDRIAL"/>
    <property type="match status" value="1"/>
</dbReference>
<dbReference type="Proteomes" id="UP000355283">
    <property type="component" value="Unassembled WGS sequence"/>
</dbReference>
<evidence type="ECO:0000256" key="1">
    <source>
        <dbReference type="ARBA" id="ARBA00001933"/>
    </source>
</evidence>
<dbReference type="EMBL" id="SDOX01000019">
    <property type="protein sequence ID" value="TFJ84213.1"/>
    <property type="molecule type" value="Genomic_DNA"/>
</dbReference>
<feature type="domain" description="Glycine dehydrogenase C-terminal" evidence="8">
    <location>
        <begin position="611"/>
        <end position="705"/>
    </location>
</feature>
<evidence type="ECO:0000313" key="10">
    <source>
        <dbReference type="Proteomes" id="UP000355283"/>
    </source>
</evidence>
<dbReference type="AlphaFoldDB" id="A0A4D9D2G7"/>
<dbReference type="GO" id="GO:0005739">
    <property type="term" value="C:mitochondrion"/>
    <property type="evidence" value="ECO:0007669"/>
    <property type="project" value="TreeGrafter"/>
</dbReference>
<feature type="compositionally biased region" description="Basic and acidic residues" evidence="6">
    <location>
        <begin position="712"/>
        <end position="747"/>
    </location>
</feature>